<evidence type="ECO:0000313" key="11">
    <source>
        <dbReference type="EMBL" id="NEC85082.1"/>
    </source>
</evidence>
<evidence type="ECO:0000256" key="1">
    <source>
        <dbReference type="ARBA" id="ARBA00004651"/>
    </source>
</evidence>
<dbReference type="EMBL" id="JAAGLU010000003">
    <property type="protein sequence ID" value="NEC85082.1"/>
    <property type="molecule type" value="Genomic_DNA"/>
</dbReference>
<evidence type="ECO:0000259" key="10">
    <source>
        <dbReference type="PROSITE" id="PS50850"/>
    </source>
</evidence>
<dbReference type="PROSITE" id="PS50850">
    <property type="entry name" value="MFS"/>
    <property type="match status" value="1"/>
</dbReference>
<dbReference type="PANTHER" id="PTHR43528:SF5">
    <property type="entry name" value="PROLINE_BETAINE TRANSPORTER"/>
    <property type="match status" value="1"/>
</dbReference>
<dbReference type="Pfam" id="PF00083">
    <property type="entry name" value="Sugar_tr"/>
    <property type="match status" value="1"/>
</dbReference>
<evidence type="ECO:0000256" key="3">
    <source>
        <dbReference type="ARBA" id="ARBA00022475"/>
    </source>
</evidence>
<keyword evidence="2" id="KW-0813">Transport</keyword>
<dbReference type="SUPFAM" id="SSF103473">
    <property type="entry name" value="MFS general substrate transporter"/>
    <property type="match status" value="1"/>
</dbReference>
<dbReference type="GO" id="GO:0005886">
    <property type="term" value="C:plasma membrane"/>
    <property type="evidence" value="ECO:0007669"/>
    <property type="project" value="UniProtKB-SubCell"/>
</dbReference>
<keyword evidence="4 9" id="KW-0812">Transmembrane</keyword>
<evidence type="ECO:0000256" key="6">
    <source>
        <dbReference type="ARBA" id="ARBA00022989"/>
    </source>
</evidence>
<proteinExistence type="predicted"/>
<evidence type="ECO:0000256" key="5">
    <source>
        <dbReference type="ARBA" id="ARBA00022847"/>
    </source>
</evidence>
<keyword evidence="5" id="KW-0769">Symport</keyword>
<evidence type="ECO:0000256" key="9">
    <source>
        <dbReference type="SAM" id="Phobius"/>
    </source>
</evidence>
<evidence type="ECO:0000256" key="8">
    <source>
        <dbReference type="SAM" id="MobiDB-lite"/>
    </source>
</evidence>
<feature type="transmembrane region" description="Helical" evidence="9">
    <location>
        <begin position="67"/>
        <end position="89"/>
    </location>
</feature>
<dbReference type="InterPro" id="IPR005828">
    <property type="entry name" value="MFS_sugar_transport-like"/>
</dbReference>
<evidence type="ECO:0000256" key="2">
    <source>
        <dbReference type="ARBA" id="ARBA00022448"/>
    </source>
</evidence>
<dbReference type="AlphaFoldDB" id="A0A6B3BLH9"/>
<feature type="compositionally biased region" description="Low complexity" evidence="8">
    <location>
        <begin position="13"/>
        <end position="25"/>
    </location>
</feature>
<keyword evidence="3" id="KW-1003">Cell membrane</keyword>
<evidence type="ECO:0000256" key="4">
    <source>
        <dbReference type="ARBA" id="ARBA00022692"/>
    </source>
</evidence>
<dbReference type="InterPro" id="IPR036259">
    <property type="entry name" value="MFS_trans_sf"/>
</dbReference>
<dbReference type="GO" id="GO:0015293">
    <property type="term" value="F:symporter activity"/>
    <property type="evidence" value="ECO:0007669"/>
    <property type="project" value="UniProtKB-KW"/>
</dbReference>
<gene>
    <name evidence="11" type="ORF">G3I71_04230</name>
</gene>
<dbReference type="InterPro" id="IPR020846">
    <property type="entry name" value="MFS_dom"/>
</dbReference>
<protein>
    <submittedName>
        <fullName evidence="11">MFS transporter</fullName>
    </submittedName>
</protein>
<evidence type="ECO:0000256" key="7">
    <source>
        <dbReference type="ARBA" id="ARBA00023136"/>
    </source>
</evidence>
<name>A0A6B3BLH9_9ACTN</name>
<sequence>MPAAPSSPGKPLVTTTDSVSTTSPSRTRVVVGGGVGNALEWYDWSAYAAFAPLLAQQFFNPADATSAMLATLAVFAVGFVMRPVGGLFFGWPADRSGRQRSMVPAMSLTALGSLVIAVAPKEEARLIAALADGEPARTRITSFLQARTAGRE</sequence>
<accession>A0A6B3BLH9</accession>
<feature type="region of interest" description="Disordered" evidence="8">
    <location>
        <begin position="1"/>
        <end position="25"/>
    </location>
</feature>
<dbReference type="Gene3D" id="1.20.1250.20">
    <property type="entry name" value="MFS general substrate transporter like domains"/>
    <property type="match status" value="1"/>
</dbReference>
<comment type="subcellular location">
    <subcellularLocation>
        <location evidence="1">Cell membrane</location>
        <topology evidence="1">Multi-pass membrane protein</topology>
    </subcellularLocation>
</comment>
<organism evidence="11">
    <name type="scientific">Streptomyces sp. SID12501</name>
    <dbReference type="NCBI Taxonomy" id="2706042"/>
    <lineage>
        <taxon>Bacteria</taxon>
        <taxon>Bacillati</taxon>
        <taxon>Actinomycetota</taxon>
        <taxon>Actinomycetes</taxon>
        <taxon>Kitasatosporales</taxon>
        <taxon>Streptomycetaceae</taxon>
        <taxon>Streptomyces</taxon>
    </lineage>
</organism>
<keyword evidence="7 9" id="KW-0472">Membrane</keyword>
<dbReference type="InterPro" id="IPR051084">
    <property type="entry name" value="H+-coupled_symporters"/>
</dbReference>
<keyword evidence="6 9" id="KW-1133">Transmembrane helix</keyword>
<feature type="domain" description="Major facilitator superfamily (MFS) profile" evidence="10">
    <location>
        <begin position="29"/>
        <end position="152"/>
    </location>
</feature>
<reference evidence="11" key="1">
    <citation type="submission" date="2020-01" db="EMBL/GenBank/DDBJ databases">
        <title>Insect and environment-associated Actinomycetes.</title>
        <authorList>
            <person name="Currrie C."/>
            <person name="Chevrette M."/>
            <person name="Carlson C."/>
            <person name="Stubbendieck R."/>
            <person name="Wendt-Pienkowski E."/>
        </authorList>
    </citation>
    <scope>NUCLEOTIDE SEQUENCE</scope>
    <source>
        <strain evidence="11">SID12501</strain>
    </source>
</reference>
<dbReference type="RefSeq" id="WP_164312545.1">
    <property type="nucleotide sequence ID" value="NZ_JAAGLU010000003.1"/>
</dbReference>
<dbReference type="PANTHER" id="PTHR43528">
    <property type="entry name" value="ALPHA-KETOGLUTARATE PERMEASE"/>
    <property type="match status" value="1"/>
</dbReference>
<comment type="caution">
    <text evidence="11">The sequence shown here is derived from an EMBL/GenBank/DDBJ whole genome shotgun (WGS) entry which is preliminary data.</text>
</comment>